<dbReference type="GO" id="GO:0004617">
    <property type="term" value="F:phosphoglycerate dehydrogenase activity"/>
    <property type="evidence" value="ECO:0007669"/>
    <property type="project" value="TreeGrafter"/>
</dbReference>
<accession>A0A2I0A2C6</accession>
<dbReference type="Proteomes" id="UP000236161">
    <property type="component" value="Unassembled WGS sequence"/>
</dbReference>
<keyword evidence="1" id="KW-0812">Transmembrane</keyword>
<dbReference type="EMBL" id="KZ452037">
    <property type="protein sequence ID" value="PKA49700.1"/>
    <property type="molecule type" value="Genomic_DNA"/>
</dbReference>
<keyword evidence="1" id="KW-1133">Transmembrane helix</keyword>
<evidence type="ECO:0008006" key="4">
    <source>
        <dbReference type="Google" id="ProtNLM"/>
    </source>
</evidence>
<dbReference type="PANTHER" id="PTHR42938:SF11">
    <property type="entry name" value="ERYTHRONATE-4-PHOSPHATE DEHYDROGENASE FAMILY PROTEIN"/>
    <property type="match status" value="1"/>
</dbReference>
<evidence type="ECO:0000313" key="2">
    <source>
        <dbReference type="EMBL" id="PKA49700.1"/>
    </source>
</evidence>
<dbReference type="PANTHER" id="PTHR42938">
    <property type="entry name" value="FORMATE DEHYDROGENASE 1"/>
    <property type="match status" value="1"/>
</dbReference>
<dbReference type="STRING" id="1088818.A0A2I0A2C6"/>
<evidence type="ECO:0000313" key="3">
    <source>
        <dbReference type="Proteomes" id="UP000236161"/>
    </source>
</evidence>
<sequence>MCRTWRCLCARFLGPSPPSFEKLFGSDGAPFGTQSKGATCAMQLSPAYVVPLIRHPKRYTSIQIQNWGGGEFREIDDASRRASVYSSSWCGPELQRAEASPSRALDSSSRWVKKATGLLFHWSVFCFLPINTCAVNFLQLGLPPLAVSPYNSLSITGRDIIMNTLYNHRRSPWLDLKVFYVRLSNCEVDDSTPEHLNLIHIPLNPATVLEVNGRSSINSDLVSSRLRRDRVDRNSEEATFIGTDSVRMTGSVKFEVYDGENLLLSGALELLNSNGFTEEPNGNTRKWSMKCHPVMSGSSYFLKGKQSVSPETALPTIEVYVAGSFSGSAIILTKTLQLGLRKKKQLTLALDAIPENNTAGAPKRVLPDESLQVTEYEGFAPENDVDIDYNSIYARSEYMEEEDGELSWFNAGVRVGVGLGLGICLGVGIGVGLLVRSYQSATRTFKRRLL</sequence>
<keyword evidence="3" id="KW-1185">Reference proteome</keyword>
<reference evidence="2 3" key="1">
    <citation type="journal article" date="2017" name="Nature">
        <title>The Apostasia genome and the evolution of orchids.</title>
        <authorList>
            <person name="Zhang G.Q."/>
            <person name="Liu K.W."/>
            <person name="Li Z."/>
            <person name="Lohaus R."/>
            <person name="Hsiao Y.Y."/>
            <person name="Niu S.C."/>
            <person name="Wang J.Y."/>
            <person name="Lin Y.C."/>
            <person name="Xu Q."/>
            <person name="Chen L.J."/>
            <person name="Yoshida K."/>
            <person name="Fujiwara S."/>
            <person name="Wang Z.W."/>
            <person name="Zhang Y.Q."/>
            <person name="Mitsuda N."/>
            <person name="Wang M."/>
            <person name="Liu G.H."/>
            <person name="Pecoraro L."/>
            <person name="Huang H.X."/>
            <person name="Xiao X.J."/>
            <person name="Lin M."/>
            <person name="Wu X.Y."/>
            <person name="Wu W.L."/>
            <person name="Chen Y.Y."/>
            <person name="Chang S.B."/>
            <person name="Sakamoto S."/>
            <person name="Ohme-Takagi M."/>
            <person name="Yagi M."/>
            <person name="Zeng S.J."/>
            <person name="Shen C.Y."/>
            <person name="Yeh C.M."/>
            <person name="Luo Y.B."/>
            <person name="Tsai W.C."/>
            <person name="Van de Peer Y."/>
            <person name="Liu Z.J."/>
        </authorList>
    </citation>
    <scope>NUCLEOTIDE SEQUENCE [LARGE SCALE GENOMIC DNA]</scope>
    <source>
        <strain evidence="3">cv. Shenzhen</strain>
        <tissue evidence="2">Stem</tissue>
    </source>
</reference>
<evidence type="ECO:0000256" key="1">
    <source>
        <dbReference type="SAM" id="Phobius"/>
    </source>
</evidence>
<proteinExistence type="predicted"/>
<feature type="transmembrane region" description="Helical" evidence="1">
    <location>
        <begin position="415"/>
        <end position="438"/>
    </location>
</feature>
<dbReference type="AlphaFoldDB" id="A0A2I0A2C6"/>
<name>A0A2I0A2C6_9ASPA</name>
<dbReference type="OrthoDB" id="2016101at2759"/>
<organism evidence="2 3">
    <name type="scientific">Apostasia shenzhenica</name>
    <dbReference type="NCBI Taxonomy" id="1088818"/>
    <lineage>
        <taxon>Eukaryota</taxon>
        <taxon>Viridiplantae</taxon>
        <taxon>Streptophyta</taxon>
        <taxon>Embryophyta</taxon>
        <taxon>Tracheophyta</taxon>
        <taxon>Spermatophyta</taxon>
        <taxon>Magnoliopsida</taxon>
        <taxon>Liliopsida</taxon>
        <taxon>Asparagales</taxon>
        <taxon>Orchidaceae</taxon>
        <taxon>Apostasioideae</taxon>
        <taxon>Apostasia</taxon>
    </lineage>
</organism>
<protein>
    <recommendedName>
        <fullName evidence="4">Erythronate-4-phosphate dehydrogenase family protein</fullName>
    </recommendedName>
</protein>
<keyword evidence="1" id="KW-0472">Membrane</keyword>
<gene>
    <name evidence="2" type="ORF">AXF42_Ash004241</name>
</gene>